<comment type="similarity">
    <text evidence="1">Belongs to the avfA family.</text>
</comment>
<reference evidence="3 4" key="1">
    <citation type="submission" date="2018-08" db="EMBL/GenBank/DDBJ databases">
        <title>Draft genome of the lignicolous fungus Coniochaeta pulveracea.</title>
        <authorList>
            <person name="Borstlap C.J."/>
            <person name="De Witt R.N."/>
            <person name="Botha A."/>
            <person name="Volschenk H."/>
        </authorList>
    </citation>
    <scope>NUCLEOTIDE SEQUENCE [LARGE SCALE GENOMIC DNA]</scope>
    <source>
        <strain evidence="3 4">CAB683</strain>
    </source>
</reference>
<dbReference type="InterPro" id="IPR016040">
    <property type="entry name" value="NAD(P)-bd_dom"/>
</dbReference>
<dbReference type="Proteomes" id="UP000275385">
    <property type="component" value="Unassembled WGS sequence"/>
</dbReference>
<keyword evidence="4" id="KW-1185">Reference proteome</keyword>
<name>A0A420Y8F3_9PEZI</name>
<evidence type="ECO:0000313" key="3">
    <source>
        <dbReference type="EMBL" id="RKU44133.1"/>
    </source>
</evidence>
<organism evidence="3 4">
    <name type="scientific">Coniochaeta pulveracea</name>
    <dbReference type="NCBI Taxonomy" id="177199"/>
    <lineage>
        <taxon>Eukaryota</taxon>
        <taxon>Fungi</taxon>
        <taxon>Dikarya</taxon>
        <taxon>Ascomycota</taxon>
        <taxon>Pezizomycotina</taxon>
        <taxon>Sordariomycetes</taxon>
        <taxon>Sordariomycetidae</taxon>
        <taxon>Coniochaetales</taxon>
        <taxon>Coniochaetaceae</taxon>
        <taxon>Coniochaeta</taxon>
    </lineage>
</organism>
<gene>
    <name evidence="3" type="ORF">DL546_004285</name>
</gene>
<evidence type="ECO:0000313" key="4">
    <source>
        <dbReference type="Proteomes" id="UP000275385"/>
    </source>
</evidence>
<dbReference type="GO" id="GO:0004074">
    <property type="term" value="F:biliverdin reductase [NAD(P)H] activity"/>
    <property type="evidence" value="ECO:0007669"/>
    <property type="project" value="TreeGrafter"/>
</dbReference>
<feature type="domain" description="NAD(P)-binding" evidence="2">
    <location>
        <begin position="15"/>
        <end position="236"/>
    </location>
</feature>
<proteinExistence type="inferred from homology"/>
<evidence type="ECO:0000259" key="2">
    <source>
        <dbReference type="Pfam" id="PF13460"/>
    </source>
</evidence>
<dbReference type="AlphaFoldDB" id="A0A420Y8F3"/>
<evidence type="ECO:0000256" key="1">
    <source>
        <dbReference type="ARBA" id="ARBA00038376"/>
    </source>
</evidence>
<dbReference type="PANTHER" id="PTHR43355:SF2">
    <property type="entry name" value="FLAVIN REDUCTASE (NADPH)"/>
    <property type="match status" value="1"/>
</dbReference>
<dbReference type="InterPro" id="IPR051606">
    <property type="entry name" value="Polyketide_Oxido-like"/>
</dbReference>
<dbReference type="GO" id="GO:0042602">
    <property type="term" value="F:riboflavin reductase (NADPH) activity"/>
    <property type="evidence" value="ECO:0007669"/>
    <property type="project" value="TreeGrafter"/>
</dbReference>
<dbReference type="InterPro" id="IPR036291">
    <property type="entry name" value="NAD(P)-bd_dom_sf"/>
</dbReference>
<dbReference type="OrthoDB" id="63935at2759"/>
<dbReference type="Pfam" id="PF13460">
    <property type="entry name" value="NAD_binding_10"/>
    <property type="match status" value="1"/>
</dbReference>
<dbReference type="STRING" id="177199.A0A420Y8F3"/>
<protein>
    <recommendedName>
        <fullName evidence="2">NAD(P)-binding domain-containing protein</fullName>
    </recommendedName>
</protein>
<dbReference type="Gene3D" id="3.40.50.720">
    <property type="entry name" value="NAD(P)-binding Rossmann-like Domain"/>
    <property type="match status" value="1"/>
</dbReference>
<dbReference type="EMBL" id="QVQW01000034">
    <property type="protein sequence ID" value="RKU44133.1"/>
    <property type="molecule type" value="Genomic_DNA"/>
</dbReference>
<dbReference type="PANTHER" id="PTHR43355">
    <property type="entry name" value="FLAVIN REDUCTASE (NADPH)"/>
    <property type="match status" value="1"/>
</dbReference>
<accession>A0A420Y8F3</accession>
<comment type="caution">
    <text evidence="3">The sequence shown here is derived from an EMBL/GenBank/DDBJ whole genome shotgun (WGS) entry which is preliminary data.</text>
</comment>
<sequence length="257" mass="27658">MTPTTTFKKNILFLGATGGCGLSALIHSLQAGHNCIALLRTPSRLTSLLPPNLSTSPNLHLITGNARDADVITKALVIPGSKDQLVDMVITSIGGKPDFKKLTIDDPHICEEGMKALLSALSTIRKTHGLDAEKKIRLVAVSTTGITDLGRDVPLLMYPLYHVMLKDPHKDKRAMEELVKGSGERFTLVRPSLLTDGGEGAGKIRVGVEDVLAGKVESTAVGYTVSRQDVGNWIYEECVQEEGNGEKWVGKAVTLSY</sequence>
<dbReference type="SUPFAM" id="SSF51735">
    <property type="entry name" value="NAD(P)-binding Rossmann-fold domains"/>
    <property type="match status" value="1"/>
</dbReference>